<evidence type="ECO:0000259" key="3">
    <source>
        <dbReference type="Pfam" id="PF06580"/>
    </source>
</evidence>
<reference evidence="4" key="1">
    <citation type="submission" date="2022-06" db="EMBL/GenBank/DDBJ databases">
        <title>Solitalea sp. MAHUQ-68 isolated from rhizospheric soil.</title>
        <authorList>
            <person name="Huq M.A."/>
        </authorList>
    </citation>
    <scope>NUCLEOTIDE SEQUENCE</scope>
    <source>
        <strain evidence="4">MAHUQ-68</strain>
    </source>
</reference>
<accession>A0A9X2JDF1</accession>
<dbReference type="RefSeq" id="WP_252588214.1">
    <property type="nucleotide sequence ID" value="NZ_JAMWYS010000036.1"/>
</dbReference>
<dbReference type="Proteomes" id="UP001155182">
    <property type="component" value="Unassembled WGS sequence"/>
</dbReference>
<evidence type="ECO:0000313" key="4">
    <source>
        <dbReference type="EMBL" id="MCO4293559.1"/>
    </source>
</evidence>
<keyword evidence="2" id="KW-0472">Membrane</keyword>
<organism evidence="4 5">
    <name type="scientific">Solitalea agri</name>
    <dbReference type="NCBI Taxonomy" id="2953739"/>
    <lineage>
        <taxon>Bacteria</taxon>
        <taxon>Pseudomonadati</taxon>
        <taxon>Bacteroidota</taxon>
        <taxon>Sphingobacteriia</taxon>
        <taxon>Sphingobacteriales</taxon>
        <taxon>Sphingobacteriaceae</taxon>
        <taxon>Solitalea</taxon>
    </lineage>
</organism>
<feature type="transmembrane region" description="Helical" evidence="2">
    <location>
        <begin position="100"/>
        <end position="121"/>
    </location>
</feature>
<evidence type="ECO:0000256" key="1">
    <source>
        <dbReference type="SAM" id="Coils"/>
    </source>
</evidence>
<sequence>MSNKQKIVVWVVLTAIVFSLFWWLCRLAMPEISLPFAIGITTIVVGGLFSGYHAFKIWFKELEQRHNTLVVILACGMLVSFVGIGILVNKMIAKTEFMEFSFTVLLLFFLNFCIGALVGLVRNRMKRRIETARRELAHSKSELQLLQSQLSPHFLFNTLNNVYGLSITNHEKVPALLLKLSELLRYTVYDAKELFVQLAHEVEYLKNYIDFEKIRLGNRLNLKLNFDGIRHESFEIPPMLLIIFVENAFKHSRETRGEQIMIDIALSNTEDEVVFSIKNSCFKMATDALPQEKHSGFGLESARKRLNLLYENRYTLTIKESENEYTVNLKLKR</sequence>
<dbReference type="InterPro" id="IPR050640">
    <property type="entry name" value="Bact_2-comp_sensor_kinase"/>
</dbReference>
<gene>
    <name evidence="4" type="ORF">NF867_11855</name>
</gene>
<feature type="transmembrane region" description="Helical" evidence="2">
    <location>
        <begin position="36"/>
        <end position="55"/>
    </location>
</feature>
<keyword evidence="4" id="KW-0418">Kinase</keyword>
<protein>
    <submittedName>
        <fullName evidence="4">Histidine kinase</fullName>
    </submittedName>
</protein>
<dbReference type="SUPFAM" id="SSF55874">
    <property type="entry name" value="ATPase domain of HSP90 chaperone/DNA topoisomerase II/histidine kinase"/>
    <property type="match status" value="1"/>
</dbReference>
<dbReference type="AlphaFoldDB" id="A0A9X2JDF1"/>
<evidence type="ECO:0000313" key="5">
    <source>
        <dbReference type="Proteomes" id="UP001155182"/>
    </source>
</evidence>
<dbReference type="EMBL" id="JAMWYS010000036">
    <property type="protein sequence ID" value="MCO4293559.1"/>
    <property type="molecule type" value="Genomic_DNA"/>
</dbReference>
<evidence type="ECO:0000256" key="2">
    <source>
        <dbReference type="SAM" id="Phobius"/>
    </source>
</evidence>
<name>A0A9X2JDF1_9SPHI</name>
<dbReference type="PANTHER" id="PTHR34220">
    <property type="entry name" value="SENSOR HISTIDINE KINASE YPDA"/>
    <property type="match status" value="1"/>
</dbReference>
<comment type="caution">
    <text evidence="4">The sequence shown here is derived from an EMBL/GenBank/DDBJ whole genome shotgun (WGS) entry which is preliminary data.</text>
</comment>
<keyword evidence="2" id="KW-0812">Transmembrane</keyword>
<dbReference type="PANTHER" id="PTHR34220:SF7">
    <property type="entry name" value="SENSOR HISTIDINE KINASE YPDA"/>
    <property type="match status" value="1"/>
</dbReference>
<dbReference type="InterPro" id="IPR036890">
    <property type="entry name" value="HATPase_C_sf"/>
</dbReference>
<dbReference type="InterPro" id="IPR010559">
    <property type="entry name" value="Sig_transdc_His_kin_internal"/>
</dbReference>
<keyword evidence="2" id="KW-1133">Transmembrane helix</keyword>
<keyword evidence="1" id="KW-0175">Coiled coil</keyword>
<dbReference type="Gene3D" id="3.30.565.10">
    <property type="entry name" value="Histidine kinase-like ATPase, C-terminal domain"/>
    <property type="match status" value="1"/>
</dbReference>
<dbReference type="GO" id="GO:0000155">
    <property type="term" value="F:phosphorelay sensor kinase activity"/>
    <property type="evidence" value="ECO:0007669"/>
    <property type="project" value="InterPro"/>
</dbReference>
<feature type="transmembrane region" description="Helical" evidence="2">
    <location>
        <begin position="7"/>
        <end position="24"/>
    </location>
</feature>
<dbReference type="Pfam" id="PF06580">
    <property type="entry name" value="His_kinase"/>
    <property type="match status" value="1"/>
</dbReference>
<keyword evidence="5" id="KW-1185">Reference proteome</keyword>
<keyword evidence="4" id="KW-0808">Transferase</keyword>
<feature type="coiled-coil region" evidence="1">
    <location>
        <begin position="122"/>
        <end position="149"/>
    </location>
</feature>
<feature type="domain" description="Signal transduction histidine kinase internal region" evidence="3">
    <location>
        <begin position="141"/>
        <end position="220"/>
    </location>
</feature>
<dbReference type="GO" id="GO:0016020">
    <property type="term" value="C:membrane"/>
    <property type="evidence" value="ECO:0007669"/>
    <property type="project" value="InterPro"/>
</dbReference>
<feature type="transmembrane region" description="Helical" evidence="2">
    <location>
        <begin position="67"/>
        <end position="88"/>
    </location>
</feature>
<proteinExistence type="predicted"/>